<evidence type="ECO:0000313" key="2">
    <source>
        <dbReference type="Proteomes" id="UP001561463"/>
    </source>
</evidence>
<evidence type="ECO:0008006" key="3">
    <source>
        <dbReference type="Google" id="ProtNLM"/>
    </source>
</evidence>
<keyword evidence="2" id="KW-1185">Reference proteome</keyword>
<sequence length="122" mass="13391">MSWNPGAAATYARQHAMSSSHSLCATYLRRALHAGGINILGIRNAKDYGPALERQGFVVVAPGQTLKTGDIVVIQPYAGGNPAGHIAIFDGKTWISDFRQRDIWAGPGYRAQQPPHKIYRRY</sequence>
<accession>A0ABV4AAU8</accession>
<proteinExistence type="predicted"/>
<gene>
    <name evidence="1" type="ORF">AB7Z85_17660</name>
</gene>
<dbReference type="EMBL" id="JBFZPZ010000016">
    <property type="protein sequence ID" value="MEX9254317.1"/>
    <property type="molecule type" value="Genomic_DNA"/>
</dbReference>
<dbReference type="RefSeq" id="WP_369498619.1">
    <property type="nucleotide sequence ID" value="NZ_JBFZPZ010000016.1"/>
</dbReference>
<evidence type="ECO:0000313" key="1">
    <source>
        <dbReference type="EMBL" id="MEX9254317.1"/>
    </source>
</evidence>
<protein>
    <recommendedName>
        <fullName evidence="3">CHAP domain-containing protein</fullName>
    </recommendedName>
</protein>
<comment type="caution">
    <text evidence="1">The sequence shown here is derived from an EMBL/GenBank/DDBJ whole genome shotgun (WGS) entry which is preliminary data.</text>
</comment>
<organism evidence="1 2">
    <name type="scientific">Pseudenterobacter timonensis</name>
    <dbReference type="NCBI Taxonomy" id="1755099"/>
    <lineage>
        <taxon>Bacteria</taxon>
        <taxon>Pseudomonadati</taxon>
        <taxon>Pseudomonadota</taxon>
        <taxon>Gammaproteobacteria</taxon>
        <taxon>Enterobacterales</taxon>
        <taxon>Enterobacteriaceae</taxon>
        <taxon>Pseudenterobacter</taxon>
    </lineage>
</organism>
<reference evidence="1 2" key="1">
    <citation type="submission" date="2024-03" db="EMBL/GenBank/DDBJ databases">
        <title>Role of Flies in the Dissemination of Carbapenem-Resistant Enterobacteriaceae (CRE): An Epidemiological and Genomic Study in China.</title>
        <authorList>
            <person name="Chen K."/>
            <person name="Zhang R."/>
            <person name="Chen S."/>
        </authorList>
    </citation>
    <scope>NUCLEOTIDE SEQUENCE [LARGE SCALE GENOMIC DNA]</scope>
    <source>
        <strain evidence="2">fly-313</strain>
    </source>
</reference>
<name>A0ABV4AAU8_9ENTR</name>
<dbReference type="Gene3D" id="3.90.1720.10">
    <property type="entry name" value="endopeptidase domain like (from Nostoc punctiforme)"/>
    <property type="match status" value="1"/>
</dbReference>
<dbReference type="Proteomes" id="UP001561463">
    <property type="component" value="Unassembled WGS sequence"/>
</dbReference>